<dbReference type="InterPro" id="IPR017972">
    <property type="entry name" value="Cyt_P450_CS"/>
</dbReference>
<keyword evidence="7 9" id="KW-0503">Monooxygenase</keyword>
<evidence type="ECO:0000313" key="11">
    <source>
        <dbReference type="Proteomes" id="UP000258309"/>
    </source>
</evidence>
<evidence type="ECO:0000256" key="6">
    <source>
        <dbReference type="ARBA" id="ARBA00023004"/>
    </source>
</evidence>
<dbReference type="Gene3D" id="1.10.630.10">
    <property type="entry name" value="Cytochrome P450"/>
    <property type="match status" value="1"/>
</dbReference>
<dbReference type="InterPro" id="IPR001128">
    <property type="entry name" value="Cyt_P450"/>
</dbReference>
<dbReference type="SUPFAM" id="SSF48264">
    <property type="entry name" value="Cytochrome P450"/>
    <property type="match status" value="1"/>
</dbReference>
<keyword evidence="3 8" id="KW-0349">Heme</keyword>
<feature type="non-terminal residue" evidence="10">
    <location>
        <position position="1"/>
    </location>
</feature>
<proteinExistence type="inferred from homology"/>
<dbReference type="InterPro" id="IPR002401">
    <property type="entry name" value="Cyt_P450_E_grp-I"/>
</dbReference>
<comment type="cofactor">
    <cofactor evidence="1 8">
        <name>heme</name>
        <dbReference type="ChEBI" id="CHEBI:30413"/>
    </cofactor>
</comment>
<protein>
    <submittedName>
        <fullName evidence="10">Uncharacterized protein</fullName>
    </submittedName>
</protein>
<name>A0A3E2HAW8_SCYLI</name>
<keyword evidence="11" id="KW-1185">Reference proteome</keyword>
<organism evidence="10 11">
    <name type="scientific">Scytalidium lignicola</name>
    <name type="common">Hyphomycete</name>
    <dbReference type="NCBI Taxonomy" id="5539"/>
    <lineage>
        <taxon>Eukaryota</taxon>
        <taxon>Fungi</taxon>
        <taxon>Dikarya</taxon>
        <taxon>Ascomycota</taxon>
        <taxon>Pezizomycotina</taxon>
        <taxon>Leotiomycetes</taxon>
        <taxon>Leotiomycetes incertae sedis</taxon>
        <taxon>Scytalidium</taxon>
    </lineage>
</organism>
<evidence type="ECO:0000256" key="1">
    <source>
        <dbReference type="ARBA" id="ARBA00001971"/>
    </source>
</evidence>
<feature type="binding site" description="axial binding residue" evidence="8">
    <location>
        <position position="602"/>
    </location>
    <ligand>
        <name>heme</name>
        <dbReference type="ChEBI" id="CHEBI:30413"/>
    </ligand>
    <ligandPart>
        <name>Fe</name>
        <dbReference type="ChEBI" id="CHEBI:18248"/>
    </ligandPart>
</feature>
<dbReference type="OrthoDB" id="1470350at2759"/>
<dbReference type="GO" id="GO:0020037">
    <property type="term" value="F:heme binding"/>
    <property type="evidence" value="ECO:0007669"/>
    <property type="project" value="InterPro"/>
</dbReference>
<dbReference type="Pfam" id="PF00067">
    <property type="entry name" value="p450"/>
    <property type="match status" value="1"/>
</dbReference>
<dbReference type="GO" id="GO:0005506">
    <property type="term" value="F:iron ion binding"/>
    <property type="evidence" value="ECO:0007669"/>
    <property type="project" value="InterPro"/>
</dbReference>
<dbReference type="OMA" id="HETHFAN"/>
<dbReference type="PANTHER" id="PTHR24287:SF1">
    <property type="entry name" value="P450, PUTATIVE (EUROFUNG)-RELATED"/>
    <property type="match status" value="1"/>
</dbReference>
<dbReference type="AlphaFoldDB" id="A0A3E2HAW8"/>
<dbReference type="InterPro" id="IPR036396">
    <property type="entry name" value="Cyt_P450_sf"/>
</dbReference>
<feature type="non-terminal residue" evidence="10">
    <location>
        <position position="655"/>
    </location>
</feature>
<dbReference type="PRINTS" id="PR00385">
    <property type="entry name" value="P450"/>
</dbReference>
<evidence type="ECO:0000256" key="8">
    <source>
        <dbReference type="PIRSR" id="PIRSR602401-1"/>
    </source>
</evidence>
<keyword evidence="5 9" id="KW-0560">Oxidoreductase</keyword>
<evidence type="ECO:0000256" key="9">
    <source>
        <dbReference type="RuleBase" id="RU000461"/>
    </source>
</evidence>
<accession>A0A3E2HAW8</accession>
<comment type="caution">
    <text evidence="10">The sequence shown here is derived from an EMBL/GenBank/DDBJ whole genome shotgun (WGS) entry which is preliminary data.</text>
</comment>
<evidence type="ECO:0000256" key="5">
    <source>
        <dbReference type="ARBA" id="ARBA00023002"/>
    </source>
</evidence>
<dbReference type="CDD" id="cd11063">
    <property type="entry name" value="CYP52"/>
    <property type="match status" value="1"/>
</dbReference>
<keyword evidence="6 8" id="KW-0408">Iron</keyword>
<evidence type="ECO:0000313" key="10">
    <source>
        <dbReference type="EMBL" id="RFU30273.1"/>
    </source>
</evidence>
<sequence>MLPRELNSGFIMAGNPPYKRPKLPIDANGPIPKYEDQSKVDFDPLLFFRELYPTSTGSPGMVLCAWHRGDLMMILDPRVILTNLLIRPALGSVTETPLKISCNVVHMSLKSLQRLECGFVIKNGAAVIDARGKPDWQVLAAAVVADSTVIFLSEERETSRALQPYFKLESNLVTFWVARLEMYHQSLKPIWRARKYHVSSIRSWEDGWTIKAIRAHRMLDDMNQRFTEIAGGVYTYQANELGKWSIATIEPENVKTILATSFKDYQLTPLRKALFSRYFGIGIFNSDGEEWEHSRALLRPNFARKLTGDLLIHETHFANFIARLPMDGQPVDLSDLFPLLSMDISSEIFLGESTNSLAIGGTAASRKFADAFDYARTKMSLQLRLGAWAGLIPDARMDEAVKTIKSVLDGYVSHALAHREAHPNGEKGPAEGEKYVFLYELAKTQHDEKRIATELLSIFVAGRDTTANFMTLMWYHLARRPDIIEKLRNEIADLGKKPPTIDQLKSLRYLRYTINETARLYPVAPAVSRVASIDTVLPRGGGPDGQSPVFVKAGTVVRYFIAGMQARKDLYGEDALEFKPERWASIKPTWEYIPFSGGPRICIGQQFATTIIGYNAVRLLQTFKDIVPGDDTTWQEKFSSTLISMHGCKLRLTPE</sequence>
<dbReference type="GO" id="GO:0004497">
    <property type="term" value="F:monooxygenase activity"/>
    <property type="evidence" value="ECO:0007669"/>
    <property type="project" value="UniProtKB-KW"/>
</dbReference>
<dbReference type="InterPro" id="IPR047146">
    <property type="entry name" value="Cyt_P450_E_CYP52_fungi"/>
</dbReference>
<dbReference type="STRING" id="5539.A0A3E2HAW8"/>
<reference evidence="10 11" key="1">
    <citation type="submission" date="2018-05" db="EMBL/GenBank/DDBJ databases">
        <title>Draft genome sequence of Scytalidium lignicola DSM 105466, a ubiquitous saprotrophic fungus.</title>
        <authorList>
            <person name="Buettner E."/>
            <person name="Gebauer A.M."/>
            <person name="Hofrichter M."/>
            <person name="Liers C."/>
            <person name="Kellner H."/>
        </authorList>
    </citation>
    <scope>NUCLEOTIDE SEQUENCE [LARGE SCALE GENOMIC DNA]</scope>
    <source>
        <strain evidence="10 11">DSM 105466</strain>
    </source>
</reference>
<comment type="similarity">
    <text evidence="2 9">Belongs to the cytochrome P450 family.</text>
</comment>
<dbReference type="PRINTS" id="PR00463">
    <property type="entry name" value="EP450I"/>
</dbReference>
<dbReference type="Proteomes" id="UP000258309">
    <property type="component" value="Unassembled WGS sequence"/>
</dbReference>
<gene>
    <name evidence="10" type="ORF">B7463_g6054</name>
</gene>
<evidence type="ECO:0000256" key="2">
    <source>
        <dbReference type="ARBA" id="ARBA00010617"/>
    </source>
</evidence>
<dbReference type="GO" id="GO:0016705">
    <property type="term" value="F:oxidoreductase activity, acting on paired donors, with incorporation or reduction of molecular oxygen"/>
    <property type="evidence" value="ECO:0007669"/>
    <property type="project" value="InterPro"/>
</dbReference>
<evidence type="ECO:0000256" key="3">
    <source>
        <dbReference type="ARBA" id="ARBA00022617"/>
    </source>
</evidence>
<keyword evidence="4 8" id="KW-0479">Metal-binding</keyword>
<dbReference type="EMBL" id="NCSJ02000104">
    <property type="protein sequence ID" value="RFU30273.1"/>
    <property type="molecule type" value="Genomic_DNA"/>
</dbReference>
<dbReference type="PANTHER" id="PTHR24287">
    <property type="entry name" value="P450, PUTATIVE (EUROFUNG)-RELATED"/>
    <property type="match status" value="1"/>
</dbReference>
<dbReference type="PROSITE" id="PS00086">
    <property type="entry name" value="CYTOCHROME_P450"/>
    <property type="match status" value="1"/>
</dbReference>
<evidence type="ECO:0000256" key="4">
    <source>
        <dbReference type="ARBA" id="ARBA00022723"/>
    </source>
</evidence>
<evidence type="ECO:0000256" key="7">
    <source>
        <dbReference type="ARBA" id="ARBA00023033"/>
    </source>
</evidence>